<accession>A0A7M7LU91</accession>
<protein>
    <recommendedName>
        <fullName evidence="4">Short neuropeptide F</fullName>
    </recommendedName>
</protein>
<dbReference type="KEGG" id="nvi:100678187"/>
<organism evidence="2 3">
    <name type="scientific">Nasonia vitripennis</name>
    <name type="common">Parasitic wasp</name>
    <dbReference type="NCBI Taxonomy" id="7425"/>
    <lineage>
        <taxon>Eukaryota</taxon>
        <taxon>Metazoa</taxon>
        <taxon>Ecdysozoa</taxon>
        <taxon>Arthropoda</taxon>
        <taxon>Hexapoda</taxon>
        <taxon>Insecta</taxon>
        <taxon>Pterygota</taxon>
        <taxon>Neoptera</taxon>
        <taxon>Endopterygota</taxon>
        <taxon>Hymenoptera</taxon>
        <taxon>Apocrita</taxon>
        <taxon>Proctotrupomorpha</taxon>
        <taxon>Chalcidoidea</taxon>
        <taxon>Pteromalidae</taxon>
        <taxon>Pteromalinae</taxon>
        <taxon>Nasonia</taxon>
    </lineage>
</organism>
<dbReference type="AlphaFoldDB" id="A0A7M7LU91"/>
<evidence type="ECO:0000256" key="1">
    <source>
        <dbReference type="SAM" id="SignalP"/>
    </source>
</evidence>
<dbReference type="CTD" id="35286"/>
<proteinExistence type="predicted"/>
<dbReference type="Proteomes" id="UP000002358">
    <property type="component" value="Chromosome 4"/>
</dbReference>
<keyword evidence="1" id="KW-0732">Signal</keyword>
<dbReference type="GeneID" id="100678187"/>
<feature type="signal peptide" evidence="1">
    <location>
        <begin position="1"/>
        <end position="21"/>
    </location>
</feature>
<feature type="chain" id="PRO_5029610916" description="Short neuropeptide F" evidence="1">
    <location>
        <begin position="22"/>
        <end position="125"/>
    </location>
</feature>
<evidence type="ECO:0000313" key="3">
    <source>
        <dbReference type="Proteomes" id="UP000002358"/>
    </source>
</evidence>
<reference evidence="2" key="1">
    <citation type="submission" date="2021-01" db="UniProtKB">
        <authorList>
            <consortium name="EnsemblMetazoa"/>
        </authorList>
    </citation>
    <scope>IDENTIFICATION</scope>
</reference>
<dbReference type="EnsemblMetazoa" id="XM_008207615">
    <property type="protein sequence ID" value="XP_008205837"/>
    <property type="gene ID" value="LOC100678187"/>
</dbReference>
<sequence>MIAKGCTWTIVFFVIVGVVSAVENYMDYGNESPNSEKSANLRELYRMLVQRSVDDSGSLRDLAEHLQPRAAERSPSLRLRFGRSYPKYPRSPSLRLRFGRSYPSQVGLLSRLNDGESSAAAFEEN</sequence>
<evidence type="ECO:0008006" key="4">
    <source>
        <dbReference type="Google" id="ProtNLM"/>
    </source>
</evidence>
<dbReference type="OrthoDB" id="6364308at2759"/>
<keyword evidence="3" id="KW-1185">Reference proteome</keyword>
<evidence type="ECO:0000313" key="2">
    <source>
        <dbReference type="EnsemblMetazoa" id="XP_008205837"/>
    </source>
</evidence>
<dbReference type="InParanoid" id="A0A7M7LU91"/>
<name>A0A7M7LU91_NASVI</name>
<dbReference type="RefSeq" id="XP_008205837.1">
    <property type="nucleotide sequence ID" value="XM_008207615.4"/>
</dbReference>